<protein>
    <submittedName>
        <fullName evidence="1">CDP-glycerol glycerophosphotransferase</fullName>
    </submittedName>
</protein>
<dbReference type="GO" id="GO:0047355">
    <property type="term" value="F:CDP-glycerol glycerophosphotransferase activity"/>
    <property type="evidence" value="ECO:0007669"/>
    <property type="project" value="InterPro"/>
</dbReference>
<proteinExistence type="predicted"/>
<gene>
    <name evidence="1" type="primary">tagB</name>
    <name evidence="1" type="ORF">LFYK43_14700</name>
</gene>
<dbReference type="Gene3D" id="3.40.50.12580">
    <property type="match status" value="1"/>
</dbReference>
<dbReference type="InterPro" id="IPR051612">
    <property type="entry name" value="Teichoic_Acid_Biosynth"/>
</dbReference>
<dbReference type="Pfam" id="PF04464">
    <property type="entry name" value="Glyphos_transf"/>
    <property type="match status" value="1"/>
</dbReference>
<comment type="caution">
    <text evidence="1">The sequence shown here is derived from an EMBL/GenBank/DDBJ whole genome shotgun (WGS) entry which is preliminary data.</text>
</comment>
<keyword evidence="2" id="KW-1185">Reference proteome</keyword>
<dbReference type="GO" id="GO:0016020">
    <property type="term" value="C:membrane"/>
    <property type="evidence" value="ECO:0007669"/>
    <property type="project" value="InterPro"/>
</dbReference>
<name>A0A401ITZ8_9LACO</name>
<dbReference type="SUPFAM" id="SSF53756">
    <property type="entry name" value="UDP-Glycosyltransferase/glycogen phosphorylase"/>
    <property type="match status" value="1"/>
</dbReference>
<evidence type="ECO:0000313" key="2">
    <source>
        <dbReference type="Proteomes" id="UP000286848"/>
    </source>
</evidence>
<reference evidence="1 2" key="1">
    <citation type="journal article" date="2019" name="Int. J. Syst. Evol. Microbiol.">
        <title>Lactobacillus salitolerans sp. nov., a novel lactic acid bacterium isolated from spent mushroom substrates.</title>
        <authorList>
            <person name="Tohno M."/>
            <person name="Tanizawa Y."/>
            <person name="Kojima Y."/>
            <person name="Sakamoto M."/>
            <person name="Nakamura Y."/>
            <person name="Ohkuma M."/>
            <person name="Kobayashi H."/>
        </authorList>
    </citation>
    <scope>NUCLEOTIDE SEQUENCE [LARGE SCALE GENOMIC DNA]</scope>
    <source>
        <strain evidence="1 2">YK43</strain>
    </source>
</reference>
<dbReference type="Proteomes" id="UP000286848">
    <property type="component" value="Unassembled WGS sequence"/>
</dbReference>
<accession>A0A401ITZ8</accession>
<dbReference type="RefSeq" id="WP_229717994.1">
    <property type="nucleotide sequence ID" value="NZ_BFFP01000023.1"/>
</dbReference>
<dbReference type="InterPro" id="IPR007554">
    <property type="entry name" value="Glycerophosphate_synth"/>
</dbReference>
<sequence length="390" mass="45239">MVKMLYIWMISLYSRIIRMKKPQATVYLMSFTGNEDFILRLAERISQEQSGQLTVLYRSNCQQSAEQLRERGIKCYLFADGFKFIFQQLKVVMAARLIFADNYFAFLGGCAFDHSQTKVIQLWHANGAVKTFGWEEPRTKNRSKSDKTRFQKVYDQFDDFIVGSDKMGEVFCNSYHQSPEKIQVLGYPRTDLLFANEKTIQTRKQIYLKHPELVNQEIILYAPTYRETDGGDTYLQLPADFKKIVSALSAQQTLIIKVHPQVTAALQELQEQDLKNVVWVDDFSTEELLVITDRLITDYSSVIFDYTLLKNAQQVIFYCYDYNSYAQIVGIQKDFSEWIPGKLVTSAPQLATLLQAPLEKQEFTAFNHLWNSANDGKAVQRVLEKYFFGK</sequence>
<dbReference type="InterPro" id="IPR043148">
    <property type="entry name" value="TagF_C"/>
</dbReference>
<dbReference type="AlphaFoldDB" id="A0A401ITZ8"/>
<dbReference type="PANTHER" id="PTHR37316:SF1">
    <property type="entry name" value="TEICHOIC ACID GLYCEROL-PHOSPHATE PRIMASE"/>
    <property type="match status" value="1"/>
</dbReference>
<dbReference type="EMBL" id="BFFP01000023">
    <property type="protein sequence ID" value="GBG95011.1"/>
    <property type="molecule type" value="Genomic_DNA"/>
</dbReference>
<dbReference type="PANTHER" id="PTHR37316">
    <property type="entry name" value="TEICHOIC ACID GLYCEROL-PHOSPHATE PRIMASE"/>
    <property type="match status" value="1"/>
</dbReference>
<keyword evidence="1" id="KW-0808">Transferase</keyword>
<evidence type="ECO:0000313" key="1">
    <source>
        <dbReference type="EMBL" id="GBG95011.1"/>
    </source>
</evidence>
<organism evidence="1 2">
    <name type="scientific">Ligilactobacillus salitolerans</name>
    <dbReference type="NCBI Taxonomy" id="1808352"/>
    <lineage>
        <taxon>Bacteria</taxon>
        <taxon>Bacillati</taxon>
        <taxon>Bacillota</taxon>
        <taxon>Bacilli</taxon>
        <taxon>Lactobacillales</taxon>
        <taxon>Lactobacillaceae</taxon>
        <taxon>Ligilactobacillus</taxon>
    </lineage>
</organism>